<dbReference type="AlphaFoldDB" id="A0A1X2HYW7"/>
<dbReference type="PANTHER" id="PTHR48081:SF2">
    <property type="entry name" value="ALPHA_BETA-HYDROLASE"/>
    <property type="match status" value="1"/>
</dbReference>
<evidence type="ECO:0000313" key="3">
    <source>
        <dbReference type="EMBL" id="ORZ05442.1"/>
    </source>
</evidence>
<protein>
    <submittedName>
        <fullName evidence="3">Alpha/Beta hydrolase protein</fullName>
    </submittedName>
</protein>
<sequence length="384" mass="43788">MAESFPGRKTWVIALVTSFWTYRKTRNLAVDLFFKTIRRLLMSLPHVRRNQVVKYILNKPTKQSRKLLHNTTLPHGSQWNYIAPLENTGINKSMTVAGHWYIKNIYRHQGHHPYGRGAHAYVERTLDATSDLVLLYIHGGGFRVGSSTMYSDTYIHWIERLEKHHDVKTSVLSLHYDLAPEVNWYRIMEQVEQAYLYLMALGVPSSKIIVGGDSAGGFITGMLMSRLKTKGHPMPLGGIMVSPLVTFEKTSASYTKHAGFDCLPDSLLQQDLSQLFPELNDRPNDDVMWRQQCLGQVSPLHADMTHTPPLLVTYGQRERFANDVERYVAHVTKQGVDVQVISRHSEPHVYVVTPLLASSLRAWASDASRVADWCSQRIKQSDVY</sequence>
<dbReference type="InterPro" id="IPR050300">
    <property type="entry name" value="GDXG_lipolytic_enzyme"/>
</dbReference>
<dbReference type="Pfam" id="PF07859">
    <property type="entry name" value="Abhydrolase_3"/>
    <property type="match status" value="1"/>
</dbReference>
<dbReference type="OrthoDB" id="408631at2759"/>
<accession>A0A1X2HYW7</accession>
<dbReference type="STRING" id="90262.A0A1X2HYW7"/>
<comment type="caution">
    <text evidence="3">The sequence shown here is derived from an EMBL/GenBank/DDBJ whole genome shotgun (WGS) entry which is preliminary data.</text>
</comment>
<dbReference type="InterPro" id="IPR013094">
    <property type="entry name" value="AB_hydrolase_3"/>
</dbReference>
<dbReference type="InterPro" id="IPR029058">
    <property type="entry name" value="AB_hydrolase_fold"/>
</dbReference>
<gene>
    <name evidence="3" type="ORF">BCR42DRAFT_428302</name>
</gene>
<proteinExistence type="predicted"/>
<dbReference type="SUPFAM" id="SSF53474">
    <property type="entry name" value="alpha/beta-Hydrolases"/>
    <property type="match status" value="1"/>
</dbReference>
<reference evidence="3 4" key="1">
    <citation type="submission" date="2016-07" db="EMBL/GenBank/DDBJ databases">
        <title>Pervasive Adenine N6-methylation of Active Genes in Fungi.</title>
        <authorList>
            <consortium name="DOE Joint Genome Institute"/>
            <person name="Mondo S.J."/>
            <person name="Dannebaum R.O."/>
            <person name="Kuo R.C."/>
            <person name="Labutti K."/>
            <person name="Haridas S."/>
            <person name="Kuo A."/>
            <person name="Salamov A."/>
            <person name="Ahrendt S.R."/>
            <person name="Lipzen A."/>
            <person name="Sullivan W."/>
            <person name="Andreopoulos W.B."/>
            <person name="Clum A."/>
            <person name="Lindquist E."/>
            <person name="Daum C."/>
            <person name="Ramamoorthy G.K."/>
            <person name="Gryganskyi A."/>
            <person name="Culley D."/>
            <person name="Magnuson J.K."/>
            <person name="James T.Y."/>
            <person name="O'Malley M.A."/>
            <person name="Stajich J.E."/>
            <person name="Spatafora J.W."/>
            <person name="Visel A."/>
            <person name="Grigoriev I.V."/>
        </authorList>
    </citation>
    <scope>NUCLEOTIDE SEQUENCE [LARGE SCALE GENOMIC DNA]</scope>
    <source>
        <strain evidence="3 4">NRRL 1336</strain>
    </source>
</reference>
<organism evidence="3 4">
    <name type="scientific">Absidia repens</name>
    <dbReference type="NCBI Taxonomy" id="90262"/>
    <lineage>
        <taxon>Eukaryota</taxon>
        <taxon>Fungi</taxon>
        <taxon>Fungi incertae sedis</taxon>
        <taxon>Mucoromycota</taxon>
        <taxon>Mucoromycotina</taxon>
        <taxon>Mucoromycetes</taxon>
        <taxon>Mucorales</taxon>
        <taxon>Cunninghamellaceae</taxon>
        <taxon>Absidia</taxon>
    </lineage>
</organism>
<feature type="domain" description="Alpha/beta hydrolase fold-3" evidence="2">
    <location>
        <begin position="134"/>
        <end position="351"/>
    </location>
</feature>
<keyword evidence="1 3" id="KW-0378">Hydrolase</keyword>
<evidence type="ECO:0000256" key="1">
    <source>
        <dbReference type="ARBA" id="ARBA00022801"/>
    </source>
</evidence>
<keyword evidence="4" id="KW-1185">Reference proteome</keyword>
<dbReference type="EMBL" id="MCGE01000044">
    <property type="protein sequence ID" value="ORZ05442.1"/>
    <property type="molecule type" value="Genomic_DNA"/>
</dbReference>
<evidence type="ECO:0000259" key="2">
    <source>
        <dbReference type="Pfam" id="PF07859"/>
    </source>
</evidence>
<dbReference type="GO" id="GO:0016787">
    <property type="term" value="F:hydrolase activity"/>
    <property type="evidence" value="ECO:0007669"/>
    <property type="project" value="UniProtKB-KW"/>
</dbReference>
<dbReference type="PANTHER" id="PTHR48081">
    <property type="entry name" value="AB HYDROLASE SUPERFAMILY PROTEIN C4A8.06C"/>
    <property type="match status" value="1"/>
</dbReference>
<dbReference type="Proteomes" id="UP000193560">
    <property type="component" value="Unassembled WGS sequence"/>
</dbReference>
<dbReference type="Gene3D" id="3.40.50.1820">
    <property type="entry name" value="alpha/beta hydrolase"/>
    <property type="match status" value="1"/>
</dbReference>
<name>A0A1X2HYW7_9FUNG</name>
<evidence type="ECO:0000313" key="4">
    <source>
        <dbReference type="Proteomes" id="UP000193560"/>
    </source>
</evidence>